<organism evidence="2 3">
    <name type="scientific">Niveispirillum lacus</name>
    <dbReference type="NCBI Taxonomy" id="1981099"/>
    <lineage>
        <taxon>Bacteria</taxon>
        <taxon>Pseudomonadati</taxon>
        <taxon>Pseudomonadota</taxon>
        <taxon>Alphaproteobacteria</taxon>
        <taxon>Rhodospirillales</taxon>
        <taxon>Azospirillaceae</taxon>
        <taxon>Niveispirillum</taxon>
    </lineage>
</organism>
<evidence type="ECO:0000256" key="1">
    <source>
        <dbReference type="SAM" id="MobiDB-lite"/>
    </source>
</evidence>
<protein>
    <submittedName>
        <fullName evidence="2">Uncharacterized protein</fullName>
    </submittedName>
</protein>
<feature type="region of interest" description="Disordered" evidence="1">
    <location>
        <begin position="75"/>
        <end position="99"/>
    </location>
</feature>
<dbReference type="Proteomes" id="UP000216998">
    <property type="component" value="Unassembled WGS sequence"/>
</dbReference>
<gene>
    <name evidence="2" type="ORF">CHU95_19475</name>
</gene>
<comment type="caution">
    <text evidence="2">The sequence shown here is derived from an EMBL/GenBank/DDBJ whole genome shotgun (WGS) entry which is preliminary data.</text>
</comment>
<reference evidence="2 3" key="1">
    <citation type="submission" date="2017-07" db="EMBL/GenBank/DDBJ databases">
        <title>Niveispirillum cyanobacteriorum sp. nov., isolated from cyanobacterial aggregates in a eutrophic lake.</title>
        <authorList>
            <person name="Cai H."/>
        </authorList>
    </citation>
    <scope>NUCLEOTIDE SEQUENCE [LARGE SCALE GENOMIC DNA]</scope>
    <source>
        <strain evidence="3">TH1-14</strain>
    </source>
</reference>
<name>A0A255YSC7_9PROT</name>
<evidence type="ECO:0000313" key="3">
    <source>
        <dbReference type="Proteomes" id="UP000216998"/>
    </source>
</evidence>
<evidence type="ECO:0000313" key="2">
    <source>
        <dbReference type="EMBL" id="OYQ31350.1"/>
    </source>
</evidence>
<dbReference type="AlphaFoldDB" id="A0A255YSC7"/>
<proteinExistence type="predicted"/>
<dbReference type="EMBL" id="NOXU01000032">
    <property type="protein sequence ID" value="OYQ31350.1"/>
    <property type="molecule type" value="Genomic_DNA"/>
</dbReference>
<accession>A0A255YSC7</accession>
<keyword evidence="3" id="KW-1185">Reference proteome</keyword>
<sequence>MRLDPSEGRAMSDTYVTLKIREALKAAQGSRSQAQRVLIAWALDDEQLLRGLCKPFLKAIAGSAVDRVARGGAITTATPAPGQGVVRAARPSTGPKKLSPQMLDAIISRMGTGGGAAPPAPDSHEQADNLKALAAAFTQRKKP</sequence>